<dbReference type="OrthoDB" id="5294659at2"/>
<dbReference type="InterPro" id="IPR036249">
    <property type="entry name" value="Thioredoxin-like_sf"/>
</dbReference>
<sequence length="119" mass="13578">MLKVYEYAKCSTCVKALKFLDGKKVKYDKLPIVDKAPSQKELKEMLSALKERGGSIRNLFNTSGVMYKEMKLSEKLPSMTEAEALKLLSENGKLVKRPFVIGDDTHLVGFKEDEWKKVF</sequence>
<dbReference type="Proteomes" id="UP000197003">
    <property type="component" value="Chromosome"/>
</dbReference>
<dbReference type="RefSeq" id="WP_088566478.1">
    <property type="nucleotide sequence ID" value="NZ_CP020946.1"/>
</dbReference>
<dbReference type="PANTHER" id="PTHR30041:SF8">
    <property type="entry name" value="PROTEIN YFFB"/>
    <property type="match status" value="1"/>
</dbReference>
<organism evidence="3 4">
    <name type="scientific">Bdellovibrio bacteriovorus</name>
    <dbReference type="NCBI Taxonomy" id="959"/>
    <lineage>
        <taxon>Bacteria</taxon>
        <taxon>Pseudomonadati</taxon>
        <taxon>Bdellovibrionota</taxon>
        <taxon>Bdellovibrionia</taxon>
        <taxon>Bdellovibrionales</taxon>
        <taxon>Pseudobdellovibrionaceae</taxon>
        <taxon>Bdellovibrio</taxon>
    </lineage>
</organism>
<dbReference type="NCBIfam" id="TIGR01617">
    <property type="entry name" value="arsC_related"/>
    <property type="match status" value="1"/>
</dbReference>
<protein>
    <submittedName>
        <fullName evidence="3">ArsC family transcriptional regulator</fullName>
    </submittedName>
</protein>
<dbReference type="Gene3D" id="3.40.30.10">
    <property type="entry name" value="Glutaredoxin"/>
    <property type="match status" value="1"/>
</dbReference>
<dbReference type="PANTHER" id="PTHR30041">
    <property type="entry name" value="ARSENATE REDUCTASE"/>
    <property type="match status" value="1"/>
</dbReference>
<evidence type="ECO:0000256" key="1">
    <source>
        <dbReference type="ARBA" id="ARBA00007198"/>
    </source>
</evidence>
<reference evidence="3 4" key="1">
    <citation type="submission" date="2017-04" db="EMBL/GenBank/DDBJ databases">
        <title>Whole genome sequence of Bdellovibrio bacteriovorus strain SSB218315.</title>
        <authorList>
            <person name="Oyedara O."/>
            <person name="Rodriguez-Perez M.A."/>
        </authorList>
    </citation>
    <scope>NUCLEOTIDE SEQUENCE [LARGE SCALE GENOMIC DNA]</scope>
    <source>
        <strain evidence="3 4">SSB218315</strain>
    </source>
</reference>
<evidence type="ECO:0000313" key="4">
    <source>
        <dbReference type="Proteomes" id="UP000197003"/>
    </source>
</evidence>
<proteinExistence type="inferred from homology"/>
<dbReference type="EMBL" id="CP020946">
    <property type="protein sequence ID" value="ASD65067.1"/>
    <property type="molecule type" value="Genomic_DNA"/>
</dbReference>
<evidence type="ECO:0000313" key="3">
    <source>
        <dbReference type="EMBL" id="ASD65067.1"/>
    </source>
</evidence>
<dbReference type="InterPro" id="IPR006504">
    <property type="entry name" value="Tscrpt_reg_Spx/MgsR"/>
</dbReference>
<dbReference type="AlphaFoldDB" id="A0A1Z3NCA3"/>
<comment type="similarity">
    <text evidence="1 2">Belongs to the ArsC family.</text>
</comment>
<dbReference type="PROSITE" id="PS51353">
    <property type="entry name" value="ARSC"/>
    <property type="match status" value="1"/>
</dbReference>
<dbReference type="InterPro" id="IPR006660">
    <property type="entry name" value="Arsenate_reductase-like"/>
</dbReference>
<gene>
    <name evidence="3" type="ORF">B9G79_16575</name>
</gene>
<dbReference type="Pfam" id="PF03960">
    <property type="entry name" value="ArsC"/>
    <property type="match status" value="1"/>
</dbReference>
<name>A0A1Z3NCA3_BDEBC</name>
<accession>A0A1Z3NCA3</accession>
<evidence type="ECO:0000256" key="2">
    <source>
        <dbReference type="PROSITE-ProRule" id="PRU01282"/>
    </source>
</evidence>
<dbReference type="SUPFAM" id="SSF52833">
    <property type="entry name" value="Thioredoxin-like"/>
    <property type="match status" value="1"/>
</dbReference>
<dbReference type="CDD" id="cd03036">
    <property type="entry name" value="ArsC_like"/>
    <property type="match status" value="1"/>
</dbReference>